<feature type="signal peptide" evidence="1">
    <location>
        <begin position="1"/>
        <end position="18"/>
    </location>
</feature>
<name>A0A1B7TEB4_9ASCO</name>
<dbReference type="AlphaFoldDB" id="A0A1B7TEB4"/>
<organism evidence="2 3">
    <name type="scientific">Hanseniaspora valbyensis NRRL Y-1626</name>
    <dbReference type="NCBI Taxonomy" id="766949"/>
    <lineage>
        <taxon>Eukaryota</taxon>
        <taxon>Fungi</taxon>
        <taxon>Dikarya</taxon>
        <taxon>Ascomycota</taxon>
        <taxon>Saccharomycotina</taxon>
        <taxon>Saccharomycetes</taxon>
        <taxon>Saccharomycodales</taxon>
        <taxon>Saccharomycodaceae</taxon>
        <taxon>Hanseniaspora</taxon>
    </lineage>
</organism>
<sequence length="427" mass="45616">MLLLNLVFTALLAVFTAATSLTIDAASYTPVSDAGHDQMYKLDLNLTLSGYIEYFQGSTIDIVLDYVHHISMPFDNDTIPIYLRNNGTLIFESVGQIETASSDYSNFGKGTTITFAAATDFAVPEDEVLGLYMTLYVGFISGNDFYIYSNPDSVSSVTPGTNQLGVTVAGTLATDVYGDGPDITQTTAIDLSFASPTATPTSMYNFDAEIAWVQNENVLSVSTAVPVVEIFATVFPECQTSYSFVSANYRVGFDAALSLPTGAQYTFAAAPSEMNQWTSAGIDINPTTISGVQTTTLSDGAVETVVFLNVPSTSPTGSYYIFGGAAIATAGLEDGLYTFSHYGSVVCASGTSTTIESWADGQVLSVYNAINISFWFCSFKESAPLSSSKSLPSSLSLASTNAEDKSFRSFNIFGLKIFKIMLYCSKI</sequence>
<accession>A0A1B7TEB4</accession>
<feature type="chain" id="PRO_5008598718" evidence="1">
    <location>
        <begin position="19"/>
        <end position="427"/>
    </location>
</feature>
<dbReference type="EMBL" id="LXPE01000011">
    <property type="protein sequence ID" value="OBA27099.1"/>
    <property type="molecule type" value="Genomic_DNA"/>
</dbReference>
<comment type="caution">
    <text evidence="2">The sequence shown here is derived from an EMBL/GenBank/DDBJ whole genome shotgun (WGS) entry which is preliminary data.</text>
</comment>
<gene>
    <name evidence="2" type="ORF">HANVADRAFT_62345</name>
</gene>
<evidence type="ECO:0000256" key="1">
    <source>
        <dbReference type="SAM" id="SignalP"/>
    </source>
</evidence>
<keyword evidence="1" id="KW-0732">Signal</keyword>
<evidence type="ECO:0000313" key="3">
    <source>
        <dbReference type="Proteomes" id="UP000092321"/>
    </source>
</evidence>
<dbReference type="Proteomes" id="UP000092321">
    <property type="component" value="Unassembled WGS sequence"/>
</dbReference>
<proteinExistence type="predicted"/>
<evidence type="ECO:0000313" key="2">
    <source>
        <dbReference type="EMBL" id="OBA27099.1"/>
    </source>
</evidence>
<dbReference type="OrthoDB" id="3973472at2759"/>
<protein>
    <submittedName>
        <fullName evidence="2">Uncharacterized protein</fullName>
    </submittedName>
</protein>
<keyword evidence="3" id="KW-1185">Reference proteome</keyword>
<reference evidence="3" key="1">
    <citation type="journal article" date="2016" name="Proc. Natl. Acad. Sci. U.S.A.">
        <title>Comparative genomics of biotechnologically important yeasts.</title>
        <authorList>
            <person name="Riley R."/>
            <person name="Haridas S."/>
            <person name="Wolfe K.H."/>
            <person name="Lopes M.R."/>
            <person name="Hittinger C.T."/>
            <person name="Goeker M."/>
            <person name="Salamov A.A."/>
            <person name="Wisecaver J.H."/>
            <person name="Long T.M."/>
            <person name="Calvey C.H."/>
            <person name="Aerts A.L."/>
            <person name="Barry K.W."/>
            <person name="Choi C."/>
            <person name="Clum A."/>
            <person name="Coughlan A.Y."/>
            <person name="Deshpande S."/>
            <person name="Douglass A.P."/>
            <person name="Hanson S.J."/>
            <person name="Klenk H.-P."/>
            <person name="LaButti K.M."/>
            <person name="Lapidus A."/>
            <person name="Lindquist E.A."/>
            <person name="Lipzen A.M."/>
            <person name="Meier-Kolthoff J.P."/>
            <person name="Ohm R.A."/>
            <person name="Otillar R.P."/>
            <person name="Pangilinan J.L."/>
            <person name="Peng Y."/>
            <person name="Rokas A."/>
            <person name="Rosa C.A."/>
            <person name="Scheuner C."/>
            <person name="Sibirny A.A."/>
            <person name="Slot J.C."/>
            <person name="Stielow J.B."/>
            <person name="Sun H."/>
            <person name="Kurtzman C.P."/>
            <person name="Blackwell M."/>
            <person name="Grigoriev I.V."/>
            <person name="Jeffries T.W."/>
        </authorList>
    </citation>
    <scope>NUCLEOTIDE SEQUENCE [LARGE SCALE GENOMIC DNA]</scope>
    <source>
        <strain evidence="3">NRRL Y-1626</strain>
    </source>
</reference>